<evidence type="ECO:0000313" key="8">
    <source>
        <dbReference type="Proteomes" id="UP000244924"/>
    </source>
</evidence>
<dbReference type="RefSeq" id="WP_219929212.1">
    <property type="nucleotide sequence ID" value="NZ_OMOQ01000003.1"/>
</dbReference>
<feature type="signal peptide" evidence="5">
    <location>
        <begin position="1"/>
        <end position="26"/>
    </location>
</feature>
<dbReference type="InterPro" id="IPR009056">
    <property type="entry name" value="Cyt_c-like_dom"/>
</dbReference>
<dbReference type="InterPro" id="IPR036909">
    <property type="entry name" value="Cyt_c-like_dom_sf"/>
</dbReference>
<dbReference type="Pfam" id="PF00034">
    <property type="entry name" value="Cytochrom_C"/>
    <property type="match status" value="1"/>
</dbReference>
<keyword evidence="2 4" id="KW-0479">Metal-binding</keyword>
<keyword evidence="8" id="KW-1185">Reference proteome</keyword>
<dbReference type="GO" id="GO:0046872">
    <property type="term" value="F:metal ion binding"/>
    <property type="evidence" value="ECO:0007669"/>
    <property type="project" value="UniProtKB-KW"/>
</dbReference>
<accession>A0A2R8BKU9</accession>
<dbReference type="AlphaFoldDB" id="A0A2R8BKU9"/>
<proteinExistence type="predicted"/>
<dbReference type="GO" id="GO:0020037">
    <property type="term" value="F:heme binding"/>
    <property type="evidence" value="ECO:0007669"/>
    <property type="project" value="InterPro"/>
</dbReference>
<feature type="domain" description="Cytochrome c" evidence="6">
    <location>
        <begin position="28"/>
        <end position="167"/>
    </location>
</feature>
<evidence type="ECO:0000256" key="3">
    <source>
        <dbReference type="ARBA" id="ARBA00023004"/>
    </source>
</evidence>
<evidence type="ECO:0000256" key="5">
    <source>
        <dbReference type="SAM" id="SignalP"/>
    </source>
</evidence>
<dbReference type="PANTHER" id="PTHR35008:SF4">
    <property type="entry name" value="BLL4482 PROTEIN"/>
    <property type="match status" value="1"/>
</dbReference>
<dbReference type="Proteomes" id="UP000244924">
    <property type="component" value="Unassembled WGS sequence"/>
</dbReference>
<dbReference type="PANTHER" id="PTHR35008">
    <property type="entry name" value="BLL4482 PROTEIN-RELATED"/>
    <property type="match status" value="1"/>
</dbReference>
<organism evidence="7 8">
    <name type="scientific">Albidovulum aquaemixtae</name>
    <dbReference type="NCBI Taxonomy" id="1542388"/>
    <lineage>
        <taxon>Bacteria</taxon>
        <taxon>Pseudomonadati</taxon>
        <taxon>Pseudomonadota</taxon>
        <taxon>Alphaproteobacteria</taxon>
        <taxon>Rhodobacterales</taxon>
        <taxon>Paracoccaceae</taxon>
        <taxon>Albidovulum</taxon>
    </lineage>
</organism>
<protein>
    <submittedName>
        <fullName evidence="7">Alcohol dehydrogenase cytochrome c subunit</fullName>
    </submittedName>
</protein>
<dbReference type="PROSITE" id="PS51007">
    <property type="entry name" value="CYTC"/>
    <property type="match status" value="1"/>
</dbReference>
<dbReference type="EMBL" id="OMOQ01000003">
    <property type="protein sequence ID" value="SPH24025.1"/>
    <property type="molecule type" value="Genomic_DNA"/>
</dbReference>
<evidence type="ECO:0000256" key="4">
    <source>
        <dbReference type="PROSITE-ProRule" id="PRU00433"/>
    </source>
</evidence>
<evidence type="ECO:0000256" key="1">
    <source>
        <dbReference type="ARBA" id="ARBA00022617"/>
    </source>
</evidence>
<evidence type="ECO:0000256" key="2">
    <source>
        <dbReference type="ARBA" id="ARBA00022723"/>
    </source>
</evidence>
<dbReference type="Gene3D" id="1.10.760.10">
    <property type="entry name" value="Cytochrome c-like domain"/>
    <property type="match status" value="1"/>
</dbReference>
<evidence type="ECO:0000313" key="7">
    <source>
        <dbReference type="EMBL" id="SPH24025.1"/>
    </source>
</evidence>
<feature type="chain" id="PRO_5015334481" evidence="5">
    <location>
        <begin position="27"/>
        <end position="184"/>
    </location>
</feature>
<keyword evidence="1 4" id="KW-0349">Heme</keyword>
<dbReference type="SUPFAM" id="SSF46626">
    <property type="entry name" value="Cytochrome c"/>
    <property type="match status" value="1"/>
</dbReference>
<evidence type="ECO:0000259" key="6">
    <source>
        <dbReference type="PROSITE" id="PS51007"/>
    </source>
</evidence>
<keyword evidence="5" id="KW-0732">Signal</keyword>
<dbReference type="GO" id="GO:0009055">
    <property type="term" value="F:electron transfer activity"/>
    <property type="evidence" value="ECO:0007669"/>
    <property type="project" value="InterPro"/>
</dbReference>
<name>A0A2R8BKU9_9RHOB</name>
<sequence>MMKQLFPAIAVAVTAPAAAWAQTASADDKVKRGEYLVATSACQDCHTPFKMGDNGPEWDMDRMLSGHPESEVITEGAALAGPWAAASSMTNTAWSGPWGVSFTANLTPDPETGVLRDYSEEQFIQMMRTGRQLGQGRPILPPMPWPVYGQMTDEDLGAIYAYLRQIPAVRNKVAEPLPAAAPVN</sequence>
<reference evidence="7 8" key="1">
    <citation type="submission" date="2018-03" db="EMBL/GenBank/DDBJ databases">
        <authorList>
            <person name="Keele B.F."/>
        </authorList>
    </citation>
    <scope>NUCLEOTIDE SEQUENCE [LARGE SCALE GENOMIC DNA]</scope>
    <source>
        <strain evidence="7 8">CECT 8626</strain>
    </source>
</reference>
<dbReference type="InterPro" id="IPR051459">
    <property type="entry name" value="Cytochrome_c-type_DH"/>
</dbReference>
<gene>
    <name evidence="7" type="primary">adhB_2</name>
    <name evidence="7" type="ORF">DEA8626_03073</name>
</gene>
<keyword evidence="3 4" id="KW-0408">Iron</keyword>